<dbReference type="Proteomes" id="UP000035009">
    <property type="component" value="Unassembled WGS sequence"/>
</dbReference>
<protein>
    <submittedName>
        <fullName evidence="1">Uncharacterized protein</fullName>
    </submittedName>
</protein>
<keyword evidence="2" id="KW-1185">Reference proteome</keyword>
<proteinExistence type="predicted"/>
<evidence type="ECO:0000313" key="2">
    <source>
        <dbReference type="Proteomes" id="UP000035009"/>
    </source>
</evidence>
<name>M3TI16_GORML</name>
<organism evidence="1 2">
    <name type="scientific">Gordonia malaquae NBRC 108250</name>
    <dbReference type="NCBI Taxonomy" id="1223542"/>
    <lineage>
        <taxon>Bacteria</taxon>
        <taxon>Bacillati</taxon>
        <taxon>Actinomycetota</taxon>
        <taxon>Actinomycetes</taxon>
        <taxon>Mycobacteriales</taxon>
        <taxon>Gordoniaceae</taxon>
        <taxon>Gordonia</taxon>
    </lineage>
</organism>
<dbReference type="AlphaFoldDB" id="M3TI16"/>
<comment type="caution">
    <text evidence="1">The sequence shown here is derived from an EMBL/GenBank/DDBJ whole genome shotgun (WGS) entry which is preliminary data.</text>
</comment>
<dbReference type="EMBL" id="BAOP01000029">
    <property type="protein sequence ID" value="GAC81151.1"/>
    <property type="molecule type" value="Genomic_DNA"/>
</dbReference>
<reference evidence="1 2" key="1">
    <citation type="submission" date="2013-02" db="EMBL/GenBank/DDBJ databases">
        <title>Whole genome shotgun sequence of Gordonia malaquae NBRC 108250.</title>
        <authorList>
            <person name="Yoshida I."/>
            <person name="Hosoyama A."/>
            <person name="Tsuchikane K."/>
            <person name="Ando Y."/>
            <person name="Baba S."/>
            <person name="Ohji S."/>
            <person name="Hamada M."/>
            <person name="Tamura T."/>
            <person name="Yamazoe A."/>
            <person name="Yamazaki S."/>
            <person name="Fujita N."/>
        </authorList>
    </citation>
    <scope>NUCLEOTIDE SEQUENCE [LARGE SCALE GENOMIC DNA]</scope>
    <source>
        <strain evidence="1 2">NBRC 108250</strain>
    </source>
</reference>
<evidence type="ECO:0000313" key="1">
    <source>
        <dbReference type="EMBL" id="GAC81151.1"/>
    </source>
</evidence>
<accession>M3TI16</accession>
<gene>
    <name evidence="1" type="ORF">GM1_029_00540</name>
</gene>
<sequence>MTVITVSGSQVADDLDAKLGDVLSAKRVPDGYGDRSHWETSAGTRLYVHQGGRGASLTMASGLDDGHHNSDAVAVFDAVIRCVPGHAELLDEDDNVIRSREW</sequence>